<evidence type="ECO:0000313" key="3">
    <source>
        <dbReference type="Proteomes" id="UP000796761"/>
    </source>
</evidence>
<dbReference type="EMBL" id="SWJQ01000250">
    <property type="protein sequence ID" value="TRZ17822.1"/>
    <property type="molecule type" value="Genomic_DNA"/>
</dbReference>
<evidence type="ECO:0000256" key="1">
    <source>
        <dbReference type="SAM" id="MobiDB-lite"/>
    </source>
</evidence>
<dbReference type="Gene3D" id="2.60.120.40">
    <property type="match status" value="1"/>
</dbReference>
<name>A0A8K1LL51_9PASS</name>
<feature type="compositionally biased region" description="Basic and acidic residues" evidence="1">
    <location>
        <begin position="1"/>
        <end position="19"/>
    </location>
</feature>
<sequence length="161" mass="18172">MEGKPEAQLRPGEHVHCEREPEEDECKPWPGGQSQSNKVPWTHIRYTGRSIKGVAMNLTAELGPIQIRNGSIVIPCDGLYLVSLKSSIYLEEENWLKLTLRGTHETSSALWEQIVQSSDRTVNLTTVLYLFQQDSITLWTNSNASIRDLSFSLVLISDNKC</sequence>
<dbReference type="InterPro" id="IPR008983">
    <property type="entry name" value="Tumour_necrosis_fac-like_dom"/>
</dbReference>
<organism evidence="2 3">
    <name type="scientific">Zosterops borbonicus</name>
    <dbReference type="NCBI Taxonomy" id="364589"/>
    <lineage>
        <taxon>Eukaryota</taxon>
        <taxon>Metazoa</taxon>
        <taxon>Chordata</taxon>
        <taxon>Craniata</taxon>
        <taxon>Vertebrata</taxon>
        <taxon>Euteleostomi</taxon>
        <taxon>Archelosauria</taxon>
        <taxon>Archosauria</taxon>
        <taxon>Dinosauria</taxon>
        <taxon>Saurischia</taxon>
        <taxon>Theropoda</taxon>
        <taxon>Coelurosauria</taxon>
        <taxon>Aves</taxon>
        <taxon>Neognathae</taxon>
        <taxon>Neoaves</taxon>
        <taxon>Telluraves</taxon>
        <taxon>Australaves</taxon>
        <taxon>Passeriformes</taxon>
        <taxon>Sylvioidea</taxon>
        <taxon>Zosteropidae</taxon>
        <taxon>Zosterops</taxon>
    </lineage>
</organism>
<dbReference type="Proteomes" id="UP000796761">
    <property type="component" value="Unassembled WGS sequence"/>
</dbReference>
<protein>
    <recommendedName>
        <fullName evidence="4">TNF family profile domain-containing protein</fullName>
    </recommendedName>
</protein>
<comment type="caution">
    <text evidence="2">The sequence shown here is derived from an EMBL/GenBank/DDBJ whole genome shotgun (WGS) entry which is preliminary data.</text>
</comment>
<keyword evidence="3" id="KW-1185">Reference proteome</keyword>
<reference evidence="2" key="1">
    <citation type="submission" date="2019-04" db="EMBL/GenBank/DDBJ databases">
        <title>Genome assembly of Zosterops borbonicus 15179.</title>
        <authorList>
            <person name="Leroy T."/>
            <person name="Anselmetti Y."/>
            <person name="Tilak M.-K."/>
            <person name="Nabholz B."/>
        </authorList>
    </citation>
    <scope>NUCLEOTIDE SEQUENCE</scope>
    <source>
        <strain evidence="2">HGM_15179</strain>
        <tissue evidence="2">Muscle</tissue>
    </source>
</reference>
<dbReference type="SUPFAM" id="SSF49842">
    <property type="entry name" value="TNF-like"/>
    <property type="match status" value="1"/>
</dbReference>
<feature type="region of interest" description="Disordered" evidence="1">
    <location>
        <begin position="1"/>
        <end position="38"/>
    </location>
</feature>
<evidence type="ECO:0000313" key="2">
    <source>
        <dbReference type="EMBL" id="TRZ17822.1"/>
    </source>
</evidence>
<evidence type="ECO:0008006" key="4">
    <source>
        <dbReference type="Google" id="ProtNLM"/>
    </source>
</evidence>
<dbReference type="OrthoDB" id="9424588at2759"/>
<accession>A0A8K1LL51</accession>
<gene>
    <name evidence="2" type="ORF">HGM15179_009293</name>
</gene>
<proteinExistence type="predicted"/>
<dbReference type="AlphaFoldDB" id="A0A8K1LL51"/>